<proteinExistence type="inferred from homology"/>
<dbReference type="InterPro" id="IPR014719">
    <property type="entry name" value="Ribosomal_bL12_C/ClpS-like"/>
</dbReference>
<dbReference type="OrthoDB" id="162238at2"/>
<dbReference type="GO" id="GO:0008233">
    <property type="term" value="F:peptidase activity"/>
    <property type="evidence" value="ECO:0007669"/>
    <property type="project" value="UniProtKB-KW"/>
</dbReference>
<dbReference type="Pfam" id="PF02617">
    <property type="entry name" value="ClpS"/>
    <property type="match status" value="1"/>
</dbReference>
<reference evidence="3 4" key="1">
    <citation type="submission" date="2019-05" db="EMBL/GenBank/DDBJ databases">
        <title>Kocuria coralli sp. nov., a novel actinobacterium isolated from coral reef seawater.</title>
        <authorList>
            <person name="Li J."/>
        </authorList>
    </citation>
    <scope>NUCLEOTIDE SEQUENCE [LARGE SCALE GENOMIC DNA]</scope>
    <source>
        <strain evidence="3 4">SCSIO 13007</strain>
    </source>
</reference>
<protein>
    <recommendedName>
        <fullName evidence="1">ATP-dependent Clp protease adapter protein ClpS</fullName>
    </recommendedName>
</protein>
<gene>
    <name evidence="1 3" type="primary">clpS</name>
    <name evidence="3" type="ORF">FCK90_01235</name>
</gene>
<dbReference type="HAMAP" id="MF_00302">
    <property type="entry name" value="ClpS"/>
    <property type="match status" value="1"/>
</dbReference>
<dbReference type="NCBIfam" id="NF000668">
    <property type="entry name" value="PRK00033.1-1"/>
    <property type="match status" value="1"/>
</dbReference>
<keyword evidence="3" id="KW-0645">Protease</keyword>
<evidence type="ECO:0000313" key="4">
    <source>
        <dbReference type="Proteomes" id="UP000325957"/>
    </source>
</evidence>
<name>A0A5J5L292_9MICC</name>
<comment type="similarity">
    <text evidence="1">Belongs to the ClpS family.</text>
</comment>
<dbReference type="SUPFAM" id="SSF54736">
    <property type="entry name" value="ClpS-like"/>
    <property type="match status" value="1"/>
</dbReference>
<dbReference type="InterPro" id="IPR022935">
    <property type="entry name" value="ClpS"/>
</dbReference>
<feature type="domain" description="Adaptor protein ClpS core" evidence="2">
    <location>
        <begin position="58"/>
        <end position="127"/>
    </location>
</feature>
<comment type="caution">
    <text evidence="3">The sequence shown here is derived from an EMBL/GenBank/DDBJ whole genome shotgun (WGS) entry which is preliminary data.</text>
</comment>
<dbReference type="EMBL" id="SZWF01000001">
    <property type="protein sequence ID" value="KAA9395668.1"/>
    <property type="molecule type" value="Genomic_DNA"/>
</dbReference>
<evidence type="ECO:0000313" key="3">
    <source>
        <dbReference type="EMBL" id="KAA9395668.1"/>
    </source>
</evidence>
<dbReference type="AlphaFoldDB" id="A0A5J5L292"/>
<dbReference type="GO" id="GO:0030163">
    <property type="term" value="P:protein catabolic process"/>
    <property type="evidence" value="ECO:0007669"/>
    <property type="project" value="InterPro"/>
</dbReference>
<evidence type="ECO:0000259" key="2">
    <source>
        <dbReference type="Pfam" id="PF02617"/>
    </source>
</evidence>
<sequence length="148" mass="15507">MATTLHAFPAPLLTGSGSTAGPVADSSAGNVLVSAVADPAVDEQTATEAQERTAADVPWQVVVWDDPVNLMSWVTWVFRTYFGYPQLKAHALMMEVHTAGRAVVASGTLEQAEKHVAALHGYGLWATYERATGPGGSGANDDGHGGRF</sequence>
<keyword evidence="4" id="KW-1185">Reference proteome</keyword>
<organism evidence="3 4">
    <name type="scientific">Kocuria coralli</name>
    <dbReference type="NCBI Taxonomy" id="1461025"/>
    <lineage>
        <taxon>Bacteria</taxon>
        <taxon>Bacillati</taxon>
        <taxon>Actinomycetota</taxon>
        <taxon>Actinomycetes</taxon>
        <taxon>Micrococcales</taxon>
        <taxon>Micrococcaceae</taxon>
        <taxon>Kocuria</taxon>
    </lineage>
</organism>
<dbReference type="Proteomes" id="UP000325957">
    <property type="component" value="Unassembled WGS sequence"/>
</dbReference>
<accession>A0A5J5L292</accession>
<dbReference type="Gene3D" id="3.30.1390.10">
    <property type="match status" value="1"/>
</dbReference>
<comment type="subunit">
    <text evidence="1">Binds to the N-terminal domain of the chaperone ClpA.</text>
</comment>
<keyword evidence="3" id="KW-0378">Hydrolase</keyword>
<evidence type="ECO:0000256" key="1">
    <source>
        <dbReference type="HAMAP-Rule" id="MF_00302"/>
    </source>
</evidence>
<comment type="function">
    <text evidence="1">Involved in the modulation of the specificity of the ClpAP-mediated ATP-dependent protein degradation.</text>
</comment>
<dbReference type="InterPro" id="IPR003769">
    <property type="entry name" value="ClpS_core"/>
</dbReference>
<dbReference type="GO" id="GO:0006508">
    <property type="term" value="P:proteolysis"/>
    <property type="evidence" value="ECO:0007669"/>
    <property type="project" value="UniProtKB-UniRule"/>
</dbReference>